<evidence type="ECO:0000313" key="3">
    <source>
        <dbReference type="Proteomes" id="UP000316626"/>
    </source>
</evidence>
<dbReference type="InterPro" id="IPR027417">
    <property type="entry name" value="P-loop_NTPase"/>
</dbReference>
<keyword evidence="3" id="KW-1185">Reference proteome</keyword>
<dbReference type="Gene3D" id="3.40.50.300">
    <property type="entry name" value="P-loop containing nucleotide triphosphate hydrolases"/>
    <property type="match status" value="1"/>
</dbReference>
<dbReference type="AlphaFoldDB" id="A0A544TMM7"/>
<dbReference type="InterPro" id="IPR003593">
    <property type="entry name" value="AAA+_ATPase"/>
</dbReference>
<evidence type="ECO:0000313" key="2">
    <source>
        <dbReference type="EMBL" id="TQR18713.1"/>
    </source>
</evidence>
<feature type="domain" description="AAA+ ATPase" evidence="1">
    <location>
        <begin position="152"/>
        <end position="322"/>
    </location>
</feature>
<organism evidence="2 3">
    <name type="scientific">Psychrobacillus vulpis</name>
    <dbReference type="NCBI Taxonomy" id="2325572"/>
    <lineage>
        <taxon>Bacteria</taxon>
        <taxon>Bacillati</taxon>
        <taxon>Bacillota</taxon>
        <taxon>Bacilli</taxon>
        <taxon>Bacillales</taxon>
        <taxon>Bacillaceae</taxon>
        <taxon>Psychrobacillus</taxon>
    </lineage>
</organism>
<dbReference type="Pfam" id="PF07728">
    <property type="entry name" value="AAA_5"/>
    <property type="match status" value="1"/>
</dbReference>
<dbReference type="GO" id="GO:0016887">
    <property type="term" value="F:ATP hydrolysis activity"/>
    <property type="evidence" value="ECO:0007669"/>
    <property type="project" value="InterPro"/>
</dbReference>
<sequence length="477" mass="55195">MTPEELYHATSVSWVASFKKTETRDLKYYCPVYQNKIIEVYDFLGYEEEMPRREPPRYILQGRVTSEELRSKLVSLDVGDLHKGSGNPIKYTSLKTLLDIKEYVEIPSEDEVVLIETLGDVDLIDHIYSFITSKGFNYSLSNIKNLYLSLRSKPFVIISGISGTGKTKIAQLFAESIEATEDNGQFKLIPVRPDWSDSSELLGYVDLKGEFQRGPLTEMVEHAMDHPNLPHFVLLDEMNLARVEYYFSDVLSVMESRKRDGDKITSSLLLDGKYTGREIKLPENLYIIGTVNMDETTHPFSKKVLDRANTIEFNDIYLDRFDFLESHEEVEAQRISNEQLEPSFISLKDVWMKQKPLVEKVSQKLADINKYLESINAHVGYRVRDEICFYMVHNENAELLEEHEAFDFCVMQKILPRITGSDGRIDQLLENLFTYMTGVPYDADSVQESREYPRSAKKVAEMLRRYHTDGFTSFWIS</sequence>
<dbReference type="SMART" id="SM00382">
    <property type="entry name" value="AAA"/>
    <property type="match status" value="1"/>
</dbReference>
<dbReference type="InterPro" id="IPR011704">
    <property type="entry name" value="ATPase_dyneun-rel_AAA"/>
</dbReference>
<dbReference type="InterPro" id="IPR052934">
    <property type="entry name" value="Methyl-DNA_Rec/Restrict_Enz"/>
</dbReference>
<dbReference type="EMBL" id="VDGI01000019">
    <property type="protein sequence ID" value="TQR18713.1"/>
    <property type="molecule type" value="Genomic_DNA"/>
</dbReference>
<protein>
    <recommendedName>
        <fullName evidence="1">AAA+ ATPase domain-containing protein</fullName>
    </recommendedName>
</protein>
<dbReference type="SUPFAM" id="SSF52540">
    <property type="entry name" value="P-loop containing nucleoside triphosphate hydrolases"/>
    <property type="match status" value="1"/>
</dbReference>
<dbReference type="PANTHER" id="PTHR37291">
    <property type="entry name" value="5-METHYLCYTOSINE-SPECIFIC RESTRICTION ENZYME B"/>
    <property type="match status" value="1"/>
</dbReference>
<comment type="caution">
    <text evidence="2">The sequence shown here is derived from an EMBL/GenBank/DDBJ whole genome shotgun (WGS) entry which is preliminary data.</text>
</comment>
<name>A0A544TMM7_9BACI</name>
<evidence type="ECO:0000259" key="1">
    <source>
        <dbReference type="SMART" id="SM00382"/>
    </source>
</evidence>
<dbReference type="PANTHER" id="PTHR37291:SF1">
    <property type="entry name" value="TYPE IV METHYL-DIRECTED RESTRICTION ENZYME ECOKMCRB SUBUNIT"/>
    <property type="match status" value="1"/>
</dbReference>
<reference evidence="2 3" key="1">
    <citation type="submission" date="2019-06" db="EMBL/GenBank/DDBJ databases">
        <title>Psychrobacillus vulpis sp. nov., a new species isolated from feces of a red fox that inhabits in The Tablas de Daimiel Natural Park, Albacete, Spain.</title>
        <authorList>
            <person name="Rodriguez M."/>
            <person name="Reina J.C."/>
            <person name="Bejar V."/>
            <person name="Llamas I."/>
        </authorList>
    </citation>
    <scope>NUCLEOTIDE SEQUENCE [LARGE SCALE GENOMIC DNA]</scope>
    <source>
        <strain evidence="2 3">Z8</strain>
    </source>
</reference>
<dbReference type="GO" id="GO:0005524">
    <property type="term" value="F:ATP binding"/>
    <property type="evidence" value="ECO:0007669"/>
    <property type="project" value="InterPro"/>
</dbReference>
<dbReference type="Proteomes" id="UP000316626">
    <property type="component" value="Unassembled WGS sequence"/>
</dbReference>
<gene>
    <name evidence="2" type="ORF">FG384_15470</name>
</gene>
<proteinExistence type="predicted"/>
<accession>A0A544TMM7</accession>
<dbReference type="OrthoDB" id="9781481at2"/>